<dbReference type="InterPro" id="IPR029016">
    <property type="entry name" value="GAF-like_dom_sf"/>
</dbReference>
<evidence type="ECO:0000313" key="7">
    <source>
        <dbReference type="Proteomes" id="UP000584642"/>
    </source>
</evidence>
<accession>A0ABX2T419</accession>
<reference evidence="6 7" key="1">
    <citation type="submission" date="2020-05" db="EMBL/GenBank/DDBJ databases">
        <title>Azospirillum oleiclasticum sp. nov, a nitrogen-fixing and heavy crude oil-emulsifying bacterium isolated from the crude oil of Yumen Oilfield.</title>
        <authorList>
            <person name="Wu D."/>
            <person name="Cai M."/>
            <person name="Zhang X."/>
        </authorList>
    </citation>
    <scope>NUCLEOTIDE SEQUENCE [LARGE SCALE GENOMIC DNA]</scope>
    <source>
        <strain evidence="6 7">ROY-1-1-2</strain>
    </source>
</reference>
<evidence type="ECO:0000256" key="2">
    <source>
        <dbReference type="ARBA" id="ARBA00023125"/>
    </source>
</evidence>
<dbReference type="InterPro" id="IPR050707">
    <property type="entry name" value="HTH_MetabolicPath_Reg"/>
</dbReference>
<gene>
    <name evidence="6" type="ORF">HND93_04190</name>
</gene>
<dbReference type="InterPro" id="IPR036390">
    <property type="entry name" value="WH_DNA-bd_sf"/>
</dbReference>
<evidence type="ECO:0000256" key="1">
    <source>
        <dbReference type="ARBA" id="ARBA00023015"/>
    </source>
</evidence>
<organism evidence="6 7">
    <name type="scientific">Azospirillum oleiclasticum</name>
    <dbReference type="NCBI Taxonomy" id="2735135"/>
    <lineage>
        <taxon>Bacteria</taxon>
        <taxon>Pseudomonadati</taxon>
        <taxon>Pseudomonadota</taxon>
        <taxon>Alphaproteobacteria</taxon>
        <taxon>Rhodospirillales</taxon>
        <taxon>Azospirillaceae</taxon>
        <taxon>Azospirillum</taxon>
    </lineage>
</organism>
<dbReference type="Pfam" id="PF01614">
    <property type="entry name" value="IclR_C"/>
    <property type="match status" value="1"/>
</dbReference>
<sequence>MSIDTESREAEEEGRRYHAPALEKGLAILELFADQPNGLTKTEVGRSLGRSVSEIFRVLATLERCGFISQTPGGDRYVLTLKLFEMANRHPPTKRLVAEARPLLQEVATALEQSCHLAMPNDGRIVVVAQSDAPSSMGFAVRLGAQVDLLNTASGHILLAFQAPDERDRMLAAWSRHSGTPEPADLSAHLDAIRQRGYEEMASYQIHGVVNLAFPVLDAHGHAVAAMTVPFLARIGDRISPSDVKTVLQDASRRLTAAIGGKPIV</sequence>
<dbReference type="Gene3D" id="1.10.10.10">
    <property type="entry name" value="Winged helix-like DNA-binding domain superfamily/Winged helix DNA-binding domain"/>
    <property type="match status" value="1"/>
</dbReference>
<dbReference type="SUPFAM" id="SSF55781">
    <property type="entry name" value="GAF domain-like"/>
    <property type="match status" value="1"/>
</dbReference>
<evidence type="ECO:0000256" key="3">
    <source>
        <dbReference type="ARBA" id="ARBA00023163"/>
    </source>
</evidence>
<dbReference type="EMBL" id="JABFDB010000001">
    <property type="protein sequence ID" value="NYZ18901.1"/>
    <property type="molecule type" value="Genomic_DNA"/>
</dbReference>
<evidence type="ECO:0000259" key="4">
    <source>
        <dbReference type="PROSITE" id="PS51077"/>
    </source>
</evidence>
<keyword evidence="7" id="KW-1185">Reference proteome</keyword>
<dbReference type="Proteomes" id="UP000584642">
    <property type="component" value="Unassembled WGS sequence"/>
</dbReference>
<dbReference type="PROSITE" id="PS51077">
    <property type="entry name" value="HTH_ICLR"/>
    <property type="match status" value="1"/>
</dbReference>
<comment type="caution">
    <text evidence="6">The sequence shown here is derived from an EMBL/GenBank/DDBJ whole genome shotgun (WGS) entry which is preliminary data.</text>
</comment>
<dbReference type="PANTHER" id="PTHR30136">
    <property type="entry name" value="HELIX-TURN-HELIX TRANSCRIPTIONAL REGULATOR, ICLR FAMILY"/>
    <property type="match status" value="1"/>
</dbReference>
<dbReference type="SUPFAM" id="SSF46785">
    <property type="entry name" value="Winged helix' DNA-binding domain"/>
    <property type="match status" value="1"/>
</dbReference>
<dbReference type="PANTHER" id="PTHR30136:SF7">
    <property type="entry name" value="HTH-TYPE TRANSCRIPTIONAL REGULATOR KDGR-RELATED"/>
    <property type="match status" value="1"/>
</dbReference>
<keyword evidence="1" id="KW-0805">Transcription regulation</keyword>
<keyword evidence="2" id="KW-0238">DNA-binding</keyword>
<dbReference type="Pfam" id="PF09339">
    <property type="entry name" value="HTH_IclR"/>
    <property type="match status" value="1"/>
</dbReference>
<dbReference type="SMART" id="SM00346">
    <property type="entry name" value="HTH_ICLR"/>
    <property type="match status" value="1"/>
</dbReference>
<proteinExistence type="predicted"/>
<evidence type="ECO:0000313" key="6">
    <source>
        <dbReference type="EMBL" id="NYZ18901.1"/>
    </source>
</evidence>
<feature type="domain" description="HTH iclR-type" evidence="4">
    <location>
        <begin position="19"/>
        <end position="81"/>
    </location>
</feature>
<dbReference type="PROSITE" id="PS51078">
    <property type="entry name" value="ICLR_ED"/>
    <property type="match status" value="1"/>
</dbReference>
<dbReference type="RefSeq" id="WP_180280599.1">
    <property type="nucleotide sequence ID" value="NZ_JABFDB010000001.1"/>
</dbReference>
<dbReference type="Gene3D" id="3.30.450.40">
    <property type="match status" value="1"/>
</dbReference>
<dbReference type="InterPro" id="IPR014757">
    <property type="entry name" value="Tscrpt_reg_IclR_C"/>
</dbReference>
<dbReference type="InterPro" id="IPR005471">
    <property type="entry name" value="Tscrpt_reg_IclR_N"/>
</dbReference>
<protein>
    <submittedName>
        <fullName evidence="6">IclR family transcriptional regulator</fullName>
    </submittedName>
</protein>
<name>A0ABX2T419_9PROT</name>
<feature type="domain" description="IclR-ED" evidence="5">
    <location>
        <begin position="82"/>
        <end position="261"/>
    </location>
</feature>
<dbReference type="InterPro" id="IPR036388">
    <property type="entry name" value="WH-like_DNA-bd_sf"/>
</dbReference>
<keyword evidence="3" id="KW-0804">Transcription</keyword>
<evidence type="ECO:0000259" key="5">
    <source>
        <dbReference type="PROSITE" id="PS51078"/>
    </source>
</evidence>